<dbReference type="SMART" id="SM00342">
    <property type="entry name" value="HTH_ARAC"/>
    <property type="match status" value="1"/>
</dbReference>
<dbReference type="Proteomes" id="UP000867740">
    <property type="component" value="Unassembled WGS sequence"/>
</dbReference>
<keyword evidence="2" id="KW-0238">DNA-binding</keyword>
<evidence type="ECO:0000256" key="3">
    <source>
        <dbReference type="ARBA" id="ARBA00023159"/>
    </source>
</evidence>
<accession>A0A9P3WCC3</accession>
<dbReference type="RefSeq" id="WP_047369304.1">
    <property type="nucleotide sequence ID" value="NZ_CABMNU010000005.1"/>
</dbReference>
<dbReference type="PANTHER" id="PTHR46796:SF2">
    <property type="entry name" value="TRANSCRIPTIONAL REGULATORY PROTEIN"/>
    <property type="match status" value="1"/>
</dbReference>
<evidence type="ECO:0000259" key="5">
    <source>
        <dbReference type="PROSITE" id="PS01124"/>
    </source>
</evidence>
<dbReference type="GO" id="GO:0043565">
    <property type="term" value="F:sequence-specific DNA binding"/>
    <property type="evidence" value="ECO:0007669"/>
    <property type="project" value="InterPro"/>
</dbReference>
<dbReference type="Gene3D" id="1.10.10.60">
    <property type="entry name" value="Homeodomain-like"/>
    <property type="match status" value="1"/>
</dbReference>
<dbReference type="PROSITE" id="PS00041">
    <property type="entry name" value="HTH_ARAC_FAMILY_1"/>
    <property type="match status" value="1"/>
</dbReference>
<reference evidence="6" key="2">
    <citation type="submission" date="2020-10" db="EMBL/GenBank/DDBJ databases">
        <authorList>
            <consortium name="NCBI Pathogen Detection Project"/>
        </authorList>
    </citation>
    <scope>NUCLEOTIDE SEQUENCE</scope>
    <source>
        <strain evidence="6">CAVp300</strain>
    </source>
</reference>
<dbReference type="Pfam" id="PF02311">
    <property type="entry name" value="AraC_binding"/>
    <property type="match status" value="1"/>
</dbReference>
<protein>
    <submittedName>
        <fullName evidence="6">AraC family transcriptional regulator</fullName>
    </submittedName>
</protein>
<dbReference type="SUPFAM" id="SSF51215">
    <property type="entry name" value="Regulatory protein AraC"/>
    <property type="match status" value="1"/>
</dbReference>
<feature type="domain" description="HTH araC/xylS-type" evidence="5">
    <location>
        <begin position="164"/>
        <end position="261"/>
    </location>
</feature>
<keyword evidence="1" id="KW-0805">Transcription regulation</keyword>
<gene>
    <name evidence="6" type="ORF">I8531_000117</name>
</gene>
<dbReference type="GO" id="GO:0003700">
    <property type="term" value="F:DNA-binding transcription factor activity"/>
    <property type="evidence" value="ECO:0007669"/>
    <property type="project" value="InterPro"/>
</dbReference>
<reference evidence="6" key="1">
    <citation type="journal article" date="2018" name="Genome Biol.">
        <title>SKESA: strategic k-mer extension for scrupulous assemblies.</title>
        <authorList>
            <person name="Souvorov A."/>
            <person name="Agarwala R."/>
            <person name="Lipman D.J."/>
        </authorList>
    </citation>
    <scope>NUCLEOTIDE SEQUENCE</scope>
    <source>
        <strain evidence="6">CAVp300</strain>
    </source>
</reference>
<dbReference type="SUPFAM" id="SSF46689">
    <property type="entry name" value="Homeodomain-like"/>
    <property type="match status" value="2"/>
</dbReference>
<dbReference type="InterPro" id="IPR009057">
    <property type="entry name" value="Homeodomain-like_sf"/>
</dbReference>
<evidence type="ECO:0000256" key="4">
    <source>
        <dbReference type="ARBA" id="ARBA00023163"/>
    </source>
</evidence>
<evidence type="ECO:0000313" key="6">
    <source>
        <dbReference type="EMBL" id="HAT3579878.1"/>
    </source>
</evidence>
<dbReference type="InterPro" id="IPR050204">
    <property type="entry name" value="AraC_XylS_family_regulators"/>
</dbReference>
<dbReference type="InterPro" id="IPR014710">
    <property type="entry name" value="RmlC-like_jellyroll"/>
</dbReference>
<keyword evidence="4" id="KW-0804">Transcription</keyword>
<comment type="caution">
    <text evidence="6">The sequence shown here is derived from an EMBL/GenBank/DDBJ whole genome shotgun (WGS) entry which is preliminary data.</text>
</comment>
<evidence type="ECO:0000313" key="7">
    <source>
        <dbReference type="Proteomes" id="UP000867740"/>
    </source>
</evidence>
<dbReference type="AlphaFoldDB" id="A0A9P3WCC3"/>
<dbReference type="InterPro" id="IPR018062">
    <property type="entry name" value="HTH_AraC-typ_CS"/>
</dbReference>
<evidence type="ECO:0000256" key="2">
    <source>
        <dbReference type="ARBA" id="ARBA00023125"/>
    </source>
</evidence>
<keyword evidence="3" id="KW-0010">Activator</keyword>
<sequence>MTTRNIEQRFWRSSRVPWIEWRSTVDSTQAYKLHQHPQLSIGAIIDGETLTRCRDREYHLYPGDMVLIAPREAHSCNPTAERPRSYHMLYLDEAWCLQQLGGAPGEYLYCAQTVLRTPSFFTAFMHIISLMEDNQVGALQEAVRALLVSLPGLQTAMQPAEFCNHLQTTLLADIQQPPSLDCLAQRYTLRKETLIRQFKLATGLTPGAWVNNARVEFAKVQLRAGRDIADVGYQSGFADQSHFHRTFVSFTSSTPRQYALGRSISDNN</sequence>
<dbReference type="PROSITE" id="PS01124">
    <property type="entry name" value="HTH_ARAC_FAMILY_2"/>
    <property type="match status" value="1"/>
</dbReference>
<name>A0A9P3WCC3_KLUIN</name>
<dbReference type="PANTHER" id="PTHR46796">
    <property type="entry name" value="HTH-TYPE TRANSCRIPTIONAL ACTIVATOR RHAS-RELATED"/>
    <property type="match status" value="1"/>
</dbReference>
<dbReference type="EMBL" id="DACSUM010000001">
    <property type="protein sequence ID" value="HAT3579878.1"/>
    <property type="molecule type" value="Genomic_DNA"/>
</dbReference>
<dbReference type="InterPro" id="IPR018060">
    <property type="entry name" value="HTH_AraC"/>
</dbReference>
<evidence type="ECO:0000256" key="1">
    <source>
        <dbReference type="ARBA" id="ARBA00023015"/>
    </source>
</evidence>
<dbReference type="InterPro" id="IPR037923">
    <property type="entry name" value="HTH-like"/>
</dbReference>
<organism evidence="6 7">
    <name type="scientific">Kluyvera intermedia</name>
    <name type="common">Enterobacter intermedius</name>
    <dbReference type="NCBI Taxonomy" id="61648"/>
    <lineage>
        <taxon>Bacteria</taxon>
        <taxon>Pseudomonadati</taxon>
        <taxon>Pseudomonadota</taxon>
        <taxon>Gammaproteobacteria</taxon>
        <taxon>Enterobacterales</taxon>
        <taxon>Enterobacteriaceae</taxon>
        <taxon>Kluyvera</taxon>
    </lineage>
</organism>
<dbReference type="InterPro" id="IPR003313">
    <property type="entry name" value="AraC-bd"/>
</dbReference>
<dbReference type="Gene3D" id="2.60.120.10">
    <property type="entry name" value="Jelly Rolls"/>
    <property type="match status" value="1"/>
</dbReference>
<proteinExistence type="predicted"/>
<dbReference type="Pfam" id="PF12833">
    <property type="entry name" value="HTH_18"/>
    <property type="match status" value="1"/>
</dbReference>